<dbReference type="EMBL" id="RZYA01000029">
    <property type="protein sequence ID" value="RVU16044.1"/>
    <property type="molecule type" value="Genomic_DNA"/>
</dbReference>
<dbReference type="Gene3D" id="2.40.110.10">
    <property type="entry name" value="Butyryl-CoA Dehydrogenase, subunit A, domain 2"/>
    <property type="match status" value="1"/>
</dbReference>
<dbReference type="InterPro" id="IPR009075">
    <property type="entry name" value="AcylCo_DH/oxidase_C"/>
</dbReference>
<reference evidence="6 7" key="1">
    <citation type="submission" date="2019-01" db="EMBL/GenBank/DDBJ databases">
        <title>Genome sequences of Streptomyces and Rhizobium isolates collected from root and soil.</title>
        <authorList>
            <person name="Chhettri S."/>
            <person name="Sevigny J.L."/>
            <person name="Sen A."/>
            <person name="Ennis N."/>
            <person name="Tisa L."/>
        </authorList>
    </citation>
    <scope>NUCLEOTIDE SEQUENCE [LARGE SCALE GENOMIC DNA]</scope>
    <source>
        <strain evidence="6 7">San01</strain>
    </source>
</reference>
<protein>
    <submittedName>
        <fullName evidence="6">Acyl-CoA dehydrogenase</fullName>
    </submittedName>
</protein>
<dbReference type="AlphaFoldDB" id="A0A3S2XJ40"/>
<accession>A0A3S2XJ40</accession>
<comment type="cofactor">
    <cofactor evidence="1">
        <name>FAD</name>
        <dbReference type="ChEBI" id="CHEBI:57692"/>
    </cofactor>
</comment>
<dbReference type="InterPro" id="IPR037069">
    <property type="entry name" value="AcylCoA_DH/ox_N_sf"/>
</dbReference>
<dbReference type="RefSeq" id="WP_127832832.1">
    <property type="nucleotide sequence ID" value="NZ_RZYA01000029.1"/>
</dbReference>
<dbReference type="CDD" id="cd00567">
    <property type="entry name" value="ACAD"/>
    <property type="match status" value="1"/>
</dbReference>
<feature type="domain" description="Acyl-CoA dehydrogenase/oxidase C-terminal" evidence="5">
    <location>
        <begin position="245"/>
        <end position="378"/>
    </location>
</feature>
<evidence type="ECO:0000259" key="5">
    <source>
        <dbReference type="Pfam" id="PF00441"/>
    </source>
</evidence>
<dbReference type="Proteomes" id="UP000283128">
    <property type="component" value="Unassembled WGS sequence"/>
</dbReference>
<dbReference type="Gene3D" id="1.10.540.10">
    <property type="entry name" value="Acyl-CoA dehydrogenase/oxidase, N-terminal domain"/>
    <property type="match status" value="1"/>
</dbReference>
<comment type="caution">
    <text evidence="6">The sequence shown here is derived from an EMBL/GenBank/DDBJ whole genome shotgun (WGS) entry which is preliminary data.</text>
</comment>
<dbReference type="Pfam" id="PF00441">
    <property type="entry name" value="Acyl-CoA_dh_1"/>
    <property type="match status" value="1"/>
</dbReference>
<proteinExistence type="inferred from homology"/>
<comment type="similarity">
    <text evidence="2">Belongs to the acyl-CoA dehydrogenase family.</text>
</comment>
<dbReference type="PANTHER" id="PTHR43884:SF19">
    <property type="entry name" value="ACYL-COA DEHYDROGENASE FADE4-RELATED"/>
    <property type="match status" value="1"/>
</dbReference>
<evidence type="ECO:0000313" key="6">
    <source>
        <dbReference type="EMBL" id="RVU16044.1"/>
    </source>
</evidence>
<evidence type="ECO:0000256" key="3">
    <source>
        <dbReference type="ARBA" id="ARBA00022630"/>
    </source>
</evidence>
<evidence type="ECO:0000313" key="7">
    <source>
        <dbReference type="Proteomes" id="UP000283128"/>
    </source>
</evidence>
<keyword evidence="7" id="KW-1185">Reference proteome</keyword>
<keyword evidence="3" id="KW-0285">Flavoprotein</keyword>
<name>A0A3S2XJ40_9ACTN</name>
<dbReference type="PANTHER" id="PTHR43884">
    <property type="entry name" value="ACYL-COA DEHYDROGENASE"/>
    <property type="match status" value="1"/>
</dbReference>
<dbReference type="InterPro" id="IPR009100">
    <property type="entry name" value="AcylCoA_DH/oxidase_NM_dom_sf"/>
</dbReference>
<organism evidence="6 7">
    <name type="scientific">Streptomyces antnestii</name>
    <dbReference type="NCBI Taxonomy" id="2494256"/>
    <lineage>
        <taxon>Bacteria</taxon>
        <taxon>Bacillati</taxon>
        <taxon>Actinomycetota</taxon>
        <taxon>Actinomycetes</taxon>
        <taxon>Kitasatosporales</taxon>
        <taxon>Streptomycetaceae</taxon>
        <taxon>Streptomyces</taxon>
    </lineage>
</organism>
<dbReference type="Gene3D" id="1.20.140.10">
    <property type="entry name" value="Butyryl-CoA Dehydrogenase, subunit A, domain 3"/>
    <property type="match status" value="1"/>
</dbReference>
<gene>
    <name evidence="6" type="ORF">EOT10_37295</name>
</gene>
<evidence type="ECO:0000256" key="1">
    <source>
        <dbReference type="ARBA" id="ARBA00001974"/>
    </source>
</evidence>
<evidence type="ECO:0000256" key="4">
    <source>
        <dbReference type="ARBA" id="ARBA00022827"/>
    </source>
</evidence>
<keyword evidence="4" id="KW-0274">FAD</keyword>
<dbReference type="SUPFAM" id="SSF47203">
    <property type="entry name" value="Acyl-CoA dehydrogenase C-terminal domain-like"/>
    <property type="match status" value="1"/>
</dbReference>
<dbReference type="GO" id="GO:0005886">
    <property type="term" value="C:plasma membrane"/>
    <property type="evidence" value="ECO:0007669"/>
    <property type="project" value="TreeGrafter"/>
</dbReference>
<sequence length="578" mass="61914">MTTAEDRIDALELAFGSLDDPGNPLGAAALLAADAAGAVLPEAEQVLDAFGLNAEFVPADVGGRLERMDLLGRLLRPVFRRDASLGFGYGLNCFFAATPVWTAGDDAQRRLAARLLLSGRRVAVARHEVAHGNDFVRDEFTARAVPDGLVIDGSKSAIANASRATGLVVFARTEGAARGRSHTVLLLDRDELPADAVENLARRETTGMRSAEFGGLRITDCLVPRSAVVGEVGDGYELSLRSSLLIRGLIPSIVLAGADTALRTVARFANRRREDGRSSLDVRHVRDVLTGGFLDLLIIDCLALVATRALHLLPRQMSAYAAAAAYLAPKLVAESMDEMSAVLGEETFAQDGAYAMFQKQRRDLPVTSLGHAGSAGRQVSILPQLPYFARHAWFADPEPPPDLFRPDRALPPLDLSQPVLLGDGDPLAATLVACTDLLEAAEPQDETGLGGPALRFLTRVLTGELAELKKAFENVAEGDREALSSPQSFGLADRYTLVLAAAACLGVWREQRAATAEGRADAFLAAPAWVTAVLYRLVARLGLPLPDRPAEPERLVLDEVVARLHNRRSYDLYASPLA</sequence>
<evidence type="ECO:0000256" key="2">
    <source>
        <dbReference type="ARBA" id="ARBA00009347"/>
    </source>
</evidence>
<dbReference type="InterPro" id="IPR036250">
    <property type="entry name" value="AcylCo_DH-like_C"/>
</dbReference>
<dbReference type="GO" id="GO:0003995">
    <property type="term" value="F:acyl-CoA dehydrogenase activity"/>
    <property type="evidence" value="ECO:0007669"/>
    <property type="project" value="TreeGrafter"/>
</dbReference>
<dbReference type="InterPro" id="IPR046373">
    <property type="entry name" value="Acyl-CoA_Oxase/DH_mid-dom_sf"/>
</dbReference>
<dbReference type="GO" id="GO:0050660">
    <property type="term" value="F:flavin adenine dinucleotide binding"/>
    <property type="evidence" value="ECO:0007669"/>
    <property type="project" value="InterPro"/>
</dbReference>
<dbReference type="SUPFAM" id="SSF56645">
    <property type="entry name" value="Acyl-CoA dehydrogenase NM domain-like"/>
    <property type="match status" value="1"/>
</dbReference>
<dbReference type="OrthoDB" id="3860847at2"/>